<sequence length="115" mass="13600">MKSIFAWEIYEGEIILNEKKLDKFYENCKRIDGFHNVKLEMDNNRLTDIIVDEYDEFDGKSFAVEMAKVIKEGIIAFYFMGQESNGYEVSHMSVVPMYMDWSVDDEEEITIEEEV</sequence>
<name>A0A1X4XYB6_9BACT</name>
<gene>
    <name evidence="1" type="ORF">DESAMIL20_642</name>
</gene>
<evidence type="ECO:0000313" key="1">
    <source>
        <dbReference type="EMBL" id="OSS42527.1"/>
    </source>
</evidence>
<keyword evidence="2" id="KW-1185">Reference proteome</keyword>
<proteinExistence type="predicted"/>
<accession>A0A1X4XYB6</accession>
<dbReference type="EMBL" id="MDSU01000015">
    <property type="protein sequence ID" value="OSS42527.1"/>
    <property type="molecule type" value="Genomic_DNA"/>
</dbReference>
<organism evidence="1 2">
    <name type="scientific">Desulfurella amilsii</name>
    <dbReference type="NCBI Taxonomy" id="1562698"/>
    <lineage>
        <taxon>Bacteria</taxon>
        <taxon>Pseudomonadati</taxon>
        <taxon>Campylobacterota</taxon>
        <taxon>Desulfurellia</taxon>
        <taxon>Desulfurellales</taxon>
        <taxon>Desulfurellaceae</taxon>
        <taxon>Desulfurella</taxon>
    </lineage>
</organism>
<dbReference type="Proteomes" id="UP000194141">
    <property type="component" value="Unassembled WGS sequence"/>
</dbReference>
<dbReference type="RefSeq" id="WP_086033376.1">
    <property type="nucleotide sequence ID" value="NZ_MDSU01000015.1"/>
</dbReference>
<protein>
    <submittedName>
        <fullName evidence="1">Uncharacterized protein</fullName>
    </submittedName>
</protein>
<comment type="caution">
    <text evidence="1">The sequence shown here is derived from an EMBL/GenBank/DDBJ whole genome shotgun (WGS) entry which is preliminary data.</text>
</comment>
<reference evidence="1 2" key="1">
    <citation type="journal article" date="2017" name="Front. Microbiol.">
        <title>Genome Sequence of Desulfurella amilsii Strain TR1 and Comparative Genomics of Desulfurellaceae Family.</title>
        <authorList>
            <person name="Florentino A.P."/>
            <person name="Stams A.J."/>
            <person name="Sanchez-Andrea I."/>
        </authorList>
    </citation>
    <scope>NUCLEOTIDE SEQUENCE [LARGE SCALE GENOMIC DNA]</scope>
    <source>
        <strain evidence="1 2">TR1</strain>
    </source>
</reference>
<dbReference type="STRING" id="1562698.DESAMIL20_642"/>
<dbReference type="AlphaFoldDB" id="A0A1X4XYB6"/>
<evidence type="ECO:0000313" key="2">
    <source>
        <dbReference type="Proteomes" id="UP000194141"/>
    </source>
</evidence>